<accession>A0AAN7H5R2</accession>
<organism evidence="1 2">
    <name type="scientific">Podospora fimiseda</name>
    <dbReference type="NCBI Taxonomy" id="252190"/>
    <lineage>
        <taxon>Eukaryota</taxon>
        <taxon>Fungi</taxon>
        <taxon>Dikarya</taxon>
        <taxon>Ascomycota</taxon>
        <taxon>Pezizomycotina</taxon>
        <taxon>Sordariomycetes</taxon>
        <taxon>Sordariomycetidae</taxon>
        <taxon>Sordariales</taxon>
        <taxon>Podosporaceae</taxon>
        <taxon>Podospora</taxon>
    </lineage>
</organism>
<dbReference type="InterPro" id="IPR032675">
    <property type="entry name" value="LRR_dom_sf"/>
</dbReference>
<dbReference type="Proteomes" id="UP001301958">
    <property type="component" value="Unassembled WGS sequence"/>
</dbReference>
<gene>
    <name evidence="1" type="ORF">QBC38DRAFT_353328</name>
</gene>
<comment type="caution">
    <text evidence="1">The sequence shown here is derived from an EMBL/GenBank/DDBJ whole genome shotgun (WGS) entry which is preliminary data.</text>
</comment>
<name>A0AAN7H5R2_9PEZI</name>
<reference evidence="1" key="2">
    <citation type="submission" date="2023-05" db="EMBL/GenBank/DDBJ databases">
        <authorList>
            <consortium name="Lawrence Berkeley National Laboratory"/>
            <person name="Steindorff A."/>
            <person name="Hensen N."/>
            <person name="Bonometti L."/>
            <person name="Westerberg I."/>
            <person name="Brannstrom I.O."/>
            <person name="Guillou S."/>
            <person name="Cros-Aarteil S."/>
            <person name="Calhoun S."/>
            <person name="Haridas S."/>
            <person name="Kuo A."/>
            <person name="Mondo S."/>
            <person name="Pangilinan J."/>
            <person name="Riley R."/>
            <person name="Labutti K."/>
            <person name="Andreopoulos B."/>
            <person name="Lipzen A."/>
            <person name="Chen C."/>
            <person name="Yanf M."/>
            <person name="Daum C."/>
            <person name="Ng V."/>
            <person name="Clum A."/>
            <person name="Ohm R."/>
            <person name="Martin F."/>
            <person name="Silar P."/>
            <person name="Natvig D."/>
            <person name="Lalanne C."/>
            <person name="Gautier V."/>
            <person name="Ament-Velasquez S.L."/>
            <person name="Kruys A."/>
            <person name="Hutchinson M.I."/>
            <person name="Powell A.J."/>
            <person name="Barry K."/>
            <person name="Miller A.N."/>
            <person name="Grigoriev I.V."/>
            <person name="Debuchy R."/>
            <person name="Gladieux P."/>
            <person name="Thoren M.H."/>
            <person name="Johannesson H."/>
        </authorList>
    </citation>
    <scope>NUCLEOTIDE SEQUENCE</scope>
    <source>
        <strain evidence="1">CBS 990.96</strain>
    </source>
</reference>
<protein>
    <recommendedName>
        <fullName evidence="3">F-box domain-containing protein</fullName>
    </recommendedName>
</protein>
<evidence type="ECO:0008006" key="3">
    <source>
        <dbReference type="Google" id="ProtNLM"/>
    </source>
</evidence>
<proteinExistence type="predicted"/>
<dbReference type="SUPFAM" id="SSF52047">
    <property type="entry name" value="RNI-like"/>
    <property type="match status" value="1"/>
</dbReference>
<dbReference type="AlphaFoldDB" id="A0AAN7H5R2"/>
<keyword evidence="2" id="KW-1185">Reference proteome</keyword>
<dbReference type="EMBL" id="MU865289">
    <property type="protein sequence ID" value="KAK4232082.1"/>
    <property type="molecule type" value="Genomic_DNA"/>
</dbReference>
<sequence>MLPPRPFRHLVRTRRWIRLPPEIWLVIVDVFAARHDLESLFRCALVSRAMANAALPKLYGIHEYSGAISGDNLFLSDEKALKISVDLWRSIIASSIDGKTLRPYCRWIKTLKLGNLESCLEDLEKTINAALKTKFFSAPLEEFFIKRGRTRRHTVVDRKAVVVKVSDSITTYIHKAATRENMDVQLTTLEGYQLPAASIKSWVPKLNLLASLVLVDGSVLNSSIAQVIREHCPNFKDLECYFCQREVIDEQLAGFFSCLKPNTIQSFTIRSRNSLGGKTFEALNSFHSTSLKRLTLQDLDRSALLSLPALSDCVNLEKLILEGGWGTRTFQWEQEPLSEMKEWFKNCTMLKELDLTVIAKATEILTEALKHSKARLTSLNLKLVDHKKEFYEILANQTNLRQLTLKIVDDTTLEATDGRRDAFVNALCNMAHLRELDTNELFTAEDIGKISRSTHVLEELVLNGDIILDDFIFELSRMKHLRSINIFGPSSLTPYGLKRLIKEFEKHRREINKHLHDGLFIWIANQMAEAPFPNFEEALLSDRVRIIFGGKFEMMYRREPNELQESDFSE</sequence>
<evidence type="ECO:0000313" key="1">
    <source>
        <dbReference type="EMBL" id="KAK4232082.1"/>
    </source>
</evidence>
<reference evidence="1" key="1">
    <citation type="journal article" date="2023" name="Mol. Phylogenet. Evol.">
        <title>Genome-scale phylogeny and comparative genomics of the fungal order Sordariales.</title>
        <authorList>
            <person name="Hensen N."/>
            <person name="Bonometti L."/>
            <person name="Westerberg I."/>
            <person name="Brannstrom I.O."/>
            <person name="Guillou S."/>
            <person name="Cros-Aarteil S."/>
            <person name="Calhoun S."/>
            <person name="Haridas S."/>
            <person name="Kuo A."/>
            <person name="Mondo S."/>
            <person name="Pangilinan J."/>
            <person name="Riley R."/>
            <person name="LaButti K."/>
            <person name="Andreopoulos B."/>
            <person name="Lipzen A."/>
            <person name="Chen C."/>
            <person name="Yan M."/>
            <person name="Daum C."/>
            <person name="Ng V."/>
            <person name="Clum A."/>
            <person name="Steindorff A."/>
            <person name="Ohm R.A."/>
            <person name="Martin F."/>
            <person name="Silar P."/>
            <person name="Natvig D.O."/>
            <person name="Lalanne C."/>
            <person name="Gautier V."/>
            <person name="Ament-Velasquez S.L."/>
            <person name="Kruys A."/>
            <person name="Hutchinson M.I."/>
            <person name="Powell A.J."/>
            <person name="Barry K."/>
            <person name="Miller A.N."/>
            <person name="Grigoriev I.V."/>
            <person name="Debuchy R."/>
            <person name="Gladieux P."/>
            <person name="Hiltunen Thoren M."/>
            <person name="Johannesson H."/>
        </authorList>
    </citation>
    <scope>NUCLEOTIDE SEQUENCE</scope>
    <source>
        <strain evidence="1">CBS 990.96</strain>
    </source>
</reference>
<evidence type="ECO:0000313" key="2">
    <source>
        <dbReference type="Proteomes" id="UP001301958"/>
    </source>
</evidence>
<dbReference type="Gene3D" id="3.80.10.10">
    <property type="entry name" value="Ribonuclease Inhibitor"/>
    <property type="match status" value="1"/>
</dbReference>